<dbReference type="EMBL" id="GG693854">
    <property type="protein sequence ID" value="EES53771.1"/>
    <property type="molecule type" value="Genomic_DNA"/>
</dbReference>
<feature type="domain" description="HTH lysR-type" evidence="5">
    <location>
        <begin position="1"/>
        <end position="58"/>
    </location>
</feature>
<dbReference type="GO" id="GO:0005829">
    <property type="term" value="C:cytosol"/>
    <property type="evidence" value="ECO:0007669"/>
    <property type="project" value="TreeGrafter"/>
</dbReference>
<keyword evidence="2" id="KW-0805">Transcription regulation</keyword>
<evidence type="ECO:0000256" key="4">
    <source>
        <dbReference type="ARBA" id="ARBA00023163"/>
    </source>
</evidence>
<organism evidence="6 7">
    <name type="scientific">Leptospirillum ferrodiazotrophum</name>
    <dbReference type="NCBI Taxonomy" id="412449"/>
    <lineage>
        <taxon>Bacteria</taxon>
        <taxon>Pseudomonadati</taxon>
        <taxon>Nitrospirota</taxon>
        <taxon>Nitrospiria</taxon>
        <taxon>Nitrospirales</taxon>
        <taxon>Nitrospiraceae</taxon>
        <taxon>Leptospirillum</taxon>
    </lineage>
</organism>
<dbReference type="Gene3D" id="3.40.190.290">
    <property type="match status" value="1"/>
</dbReference>
<dbReference type="InterPro" id="IPR036390">
    <property type="entry name" value="WH_DNA-bd_sf"/>
</dbReference>
<dbReference type="InterPro" id="IPR000847">
    <property type="entry name" value="LysR_HTH_N"/>
</dbReference>
<reference evidence="6 7" key="1">
    <citation type="journal article" date="2009" name="Appl. Environ. Microbiol.">
        <title>Community genomic and proteomic analyses of chemoautotrophic iron-oxidizing "Leptospirillum rubarum" (Group II) and "Leptospirillum ferrodiazotrophum" (Group III) bacteria in acid mine drainage biofilms.</title>
        <authorList>
            <person name="Goltsman D.S."/>
            <person name="Denef V.J."/>
            <person name="Singer S.W."/>
            <person name="VerBerkmoes N.C."/>
            <person name="Lefsrud M."/>
            <person name="Mueller R.S."/>
            <person name="Dick G.J."/>
            <person name="Sun C.L."/>
            <person name="Wheeler K.E."/>
            <person name="Zemla A."/>
            <person name="Baker B.J."/>
            <person name="Hauser L."/>
            <person name="Land M."/>
            <person name="Shah M.B."/>
            <person name="Thelen M.P."/>
            <person name="Hettich R.L."/>
            <person name="Banfield J.F."/>
        </authorList>
    </citation>
    <scope>NUCLEOTIDE SEQUENCE [LARGE SCALE GENOMIC DNA]</scope>
</reference>
<dbReference type="SUPFAM" id="SSF53850">
    <property type="entry name" value="Periplasmic binding protein-like II"/>
    <property type="match status" value="1"/>
</dbReference>
<dbReference type="Pfam" id="PF00126">
    <property type="entry name" value="HTH_1"/>
    <property type="match status" value="1"/>
</dbReference>
<dbReference type="InterPro" id="IPR005119">
    <property type="entry name" value="LysR_subst-bd"/>
</dbReference>
<evidence type="ECO:0000256" key="1">
    <source>
        <dbReference type="ARBA" id="ARBA00009437"/>
    </source>
</evidence>
<evidence type="ECO:0000313" key="6">
    <source>
        <dbReference type="EMBL" id="EES53771.1"/>
    </source>
</evidence>
<dbReference type="PANTHER" id="PTHR30419:SF24">
    <property type="entry name" value="HTH-TYPE TRANSCRIPTIONAL REGULATOR CZCR"/>
    <property type="match status" value="1"/>
</dbReference>
<evidence type="ECO:0000259" key="5">
    <source>
        <dbReference type="PROSITE" id="PS50931"/>
    </source>
</evidence>
<dbReference type="InterPro" id="IPR036388">
    <property type="entry name" value="WH-like_DNA-bd_sf"/>
</dbReference>
<sequence>MTIIQLRVLLALKELGNFTEVGEKLGITQSAVSHALASFEKEIGITLFNRDRKGVVLTEGGQRIIDHVREIVGRVERIKEEASSLSGLKIGKISVGTLQSAAIRIIPGLMGVMRQKYPGIEISVFEGTDQEVQDWIHSETVDLGILTAPCQNLETIPLLTDRMFGIVPEDHPLAGCKTLSLDQLSSEPIIRALGNCGMIVASRFSQAGLSPGFKTIEARNISTISAMVRSGAGSAILAGLAVPRDTTGIRVIPIEPPLFRQIVLAAPKLQALSPAARVFVDLTREWMAGRFQDLT</sequence>
<dbReference type="GO" id="GO:0003700">
    <property type="term" value="F:DNA-binding transcription factor activity"/>
    <property type="evidence" value="ECO:0007669"/>
    <property type="project" value="InterPro"/>
</dbReference>
<comment type="similarity">
    <text evidence="1">Belongs to the LysR transcriptional regulatory family.</text>
</comment>
<dbReference type="PRINTS" id="PR00039">
    <property type="entry name" value="HTHLYSR"/>
</dbReference>
<dbReference type="Proteomes" id="UP000009374">
    <property type="component" value="Unassembled WGS sequence"/>
</dbReference>
<evidence type="ECO:0000256" key="3">
    <source>
        <dbReference type="ARBA" id="ARBA00023125"/>
    </source>
</evidence>
<dbReference type="CDD" id="cd05466">
    <property type="entry name" value="PBP2_LTTR_substrate"/>
    <property type="match status" value="1"/>
</dbReference>
<name>C6HUD2_9BACT</name>
<gene>
    <name evidence="6" type="ORF">UBAL3_49470003</name>
</gene>
<protein>
    <submittedName>
        <fullName evidence="6">Transcriptional regulator, LysR family</fullName>
    </submittedName>
</protein>
<evidence type="ECO:0000256" key="2">
    <source>
        <dbReference type="ARBA" id="ARBA00023015"/>
    </source>
</evidence>
<dbReference type="InterPro" id="IPR050950">
    <property type="entry name" value="HTH-type_LysR_regulators"/>
</dbReference>
<keyword evidence="3" id="KW-0238">DNA-binding</keyword>
<accession>C6HUD2</accession>
<keyword evidence="7" id="KW-1185">Reference proteome</keyword>
<dbReference type="AlphaFoldDB" id="C6HUD2"/>
<dbReference type="Pfam" id="PF03466">
    <property type="entry name" value="LysR_substrate"/>
    <property type="match status" value="1"/>
</dbReference>
<proteinExistence type="inferred from homology"/>
<dbReference type="Gene3D" id="1.10.10.10">
    <property type="entry name" value="Winged helix-like DNA-binding domain superfamily/Winged helix DNA-binding domain"/>
    <property type="match status" value="1"/>
</dbReference>
<dbReference type="FunFam" id="1.10.10.10:FF:000001">
    <property type="entry name" value="LysR family transcriptional regulator"/>
    <property type="match status" value="1"/>
</dbReference>
<evidence type="ECO:0000313" key="7">
    <source>
        <dbReference type="Proteomes" id="UP000009374"/>
    </source>
</evidence>
<dbReference type="GO" id="GO:0003677">
    <property type="term" value="F:DNA binding"/>
    <property type="evidence" value="ECO:0007669"/>
    <property type="project" value="UniProtKB-KW"/>
</dbReference>
<dbReference type="SUPFAM" id="SSF46785">
    <property type="entry name" value="Winged helix' DNA-binding domain"/>
    <property type="match status" value="1"/>
</dbReference>
<dbReference type="PROSITE" id="PS50931">
    <property type="entry name" value="HTH_LYSR"/>
    <property type="match status" value="1"/>
</dbReference>
<keyword evidence="4" id="KW-0804">Transcription</keyword>
<dbReference type="PANTHER" id="PTHR30419">
    <property type="entry name" value="HTH-TYPE TRANSCRIPTIONAL REGULATOR YBHD"/>
    <property type="match status" value="1"/>
</dbReference>